<gene>
    <name evidence="2" type="primary">ypgR</name>
    <name evidence="2" type="ORF">GCM10007971_14430</name>
</gene>
<dbReference type="InterPro" id="IPR025989">
    <property type="entry name" value="Virulence_F_dom"/>
</dbReference>
<dbReference type="InterPro" id="IPR014824">
    <property type="entry name" value="Nfu/NifU_N"/>
</dbReference>
<organism evidence="2 3">
    <name type="scientific">Oceanobacillus indicireducens</name>
    <dbReference type="NCBI Taxonomy" id="1004261"/>
    <lineage>
        <taxon>Bacteria</taxon>
        <taxon>Bacillati</taxon>
        <taxon>Bacillota</taxon>
        <taxon>Bacilli</taxon>
        <taxon>Bacillales</taxon>
        <taxon>Bacillaceae</taxon>
        <taxon>Oceanobacillus</taxon>
    </lineage>
</organism>
<evidence type="ECO:0000259" key="1">
    <source>
        <dbReference type="SMART" id="SM00932"/>
    </source>
</evidence>
<evidence type="ECO:0000313" key="2">
    <source>
        <dbReference type="EMBL" id="GGN55544.1"/>
    </source>
</evidence>
<dbReference type="SUPFAM" id="SSF110836">
    <property type="entry name" value="Hypothetical protein SAV1430"/>
    <property type="match status" value="1"/>
</dbReference>
<dbReference type="InterPro" id="IPR036498">
    <property type="entry name" value="Nfu/NifU_N_sf"/>
</dbReference>
<keyword evidence="3" id="KW-1185">Reference proteome</keyword>
<evidence type="ECO:0000313" key="3">
    <source>
        <dbReference type="Proteomes" id="UP000624041"/>
    </source>
</evidence>
<comment type="caution">
    <text evidence="2">The sequence shown here is derived from an EMBL/GenBank/DDBJ whole genome shotgun (WGS) entry which is preliminary data.</text>
</comment>
<dbReference type="Gene3D" id="3.30.1370.70">
    <property type="entry name" value="Scaffold protein Nfu/NifU, N-terminal domain"/>
    <property type="match status" value="1"/>
</dbReference>
<reference evidence="2" key="1">
    <citation type="journal article" date="2014" name="Int. J. Syst. Evol. Microbiol.">
        <title>Complete genome sequence of Corynebacterium casei LMG S-19264T (=DSM 44701T), isolated from a smear-ripened cheese.</title>
        <authorList>
            <consortium name="US DOE Joint Genome Institute (JGI-PGF)"/>
            <person name="Walter F."/>
            <person name="Albersmeier A."/>
            <person name="Kalinowski J."/>
            <person name="Ruckert C."/>
        </authorList>
    </citation>
    <scope>NUCLEOTIDE SEQUENCE</scope>
    <source>
        <strain evidence="2">JCM 17251</strain>
    </source>
</reference>
<sequence>MRITSIEPTPSPHSMKINVSEELPAGENYNYKASDDLTNAPEYVKELFQIEGVKNIYRVVDFIALARAPKVPWEELLPQVREVLGSEETVEDLHMEEASEPTQDFGEINVFVQFFRGIPIQVKLEEGDDEKRFGLPEEFQEAIMKATAASDSFIFERKWVEQDPRYGKSDEIGKEVVEELIATHDKEKLNQLVELAIEDRDASELERDSDEDIPLEVLDDPDWKVRYAALDKIIEPTLKHLPLLDKALDDAKASVRRLATAYLGMIEEPEVLPSLYKALKDKAVNVRRTAGDCLSDLGFTEAIPEMIKTLDDKSQIVRWRGAMFLYEVGDERAIPALEAKVNDPEFEVRMQVQLALERIKGGEEAKGSVWHQMTQAVSKKD</sequence>
<dbReference type="Pfam" id="PF13769">
    <property type="entry name" value="Virulence_fact"/>
    <property type="match status" value="1"/>
</dbReference>
<dbReference type="AlphaFoldDB" id="A0A917XVE6"/>
<accession>A0A917XVE6</accession>
<dbReference type="SMART" id="SM00932">
    <property type="entry name" value="Nfu_N"/>
    <property type="match status" value="1"/>
</dbReference>
<dbReference type="InterPro" id="IPR016024">
    <property type="entry name" value="ARM-type_fold"/>
</dbReference>
<dbReference type="EMBL" id="BMOS01000008">
    <property type="protein sequence ID" value="GGN55544.1"/>
    <property type="molecule type" value="Genomic_DNA"/>
</dbReference>
<dbReference type="Proteomes" id="UP000624041">
    <property type="component" value="Unassembled WGS sequence"/>
</dbReference>
<dbReference type="PANTHER" id="PTHR12697">
    <property type="entry name" value="PBS LYASE HEAT-LIKE PROTEIN"/>
    <property type="match status" value="1"/>
</dbReference>
<protein>
    <recommendedName>
        <fullName evidence="1">Scaffold protein Nfu/NifU N-terminal domain-containing protein</fullName>
    </recommendedName>
</protein>
<dbReference type="SMART" id="SM00567">
    <property type="entry name" value="EZ_HEAT"/>
    <property type="match status" value="3"/>
</dbReference>
<dbReference type="RefSeq" id="WP_188856629.1">
    <property type="nucleotide sequence ID" value="NZ_BMOS01000008.1"/>
</dbReference>
<proteinExistence type="predicted"/>
<dbReference type="InterPro" id="IPR004155">
    <property type="entry name" value="PBS_lyase_HEAT"/>
</dbReference>
<reference evidence="2" key="2">
    <citation type="submission" date="2020-09" db="EMBL/GenBank/DDBJ databases">
        <authorList>
            <person name="Sun Q."/>
            <person name="Ohkuma M."/>
        </authorList>
    </citation>
    <scope>NUCLEOTIDE SEQUENCE</scope>
    <source>
        <strain evidence="2">JCM 17251</strain>
    </source>
</reference>
<name>A0A917XVE6_9BACI</name>
<feature type="domain" description="Scaffold protein Nfu/NifU N-terminal" evidence="1">
    <location>
        <begin position="4"/>
        <end position="91"/>
    </location>
</feature>
<dbReference type="Pfam" id="PF13646">
    <property type="entry name" value="HEAT_2"/>
    <property type="match status" value="1"/>
</dbReference>
<dbReference type="InterPro" id="IPR011989">
    <property type="entry name" value="ARM-like"/>
</dbReference>
<dbReference type="Gene3D" id="1.25.10.10">
    <property type="entry name" value="Leucine-rich Repeat Variant"/>
    <property type="match status" value="1"/>
</dbReference>
<dbReference type="SUPFAM" id="SSF48371">
    <property type="entry name" value="ARM repeat"/>
    <property type="match status" value="1"/>
</dbReference>
<dbReference type="PANTHER" id="PTHR12697:SF5">
    <property type="entry name" value="DEOXYHYPUSINE HYDROXYLASE"/>
    <property type="match status" value="1"/>
</dbReference>
<dbReference type="GO" id="GO:0016491">
    <property type="term" value="F:oxidoreductase activity"/>
    <property type="evidence" value="ECO:0007669"/>
    <property type="project" value="TreeGrafter"/>
</dbReference>
<dbReference type="Pfam" id="PF08712">
    <property type="entry name" value="Nfu_N"/>
    <property type="match status" value="1"/>
</dbReference>